<dbReference type="GO" id="GO:0046872">
    <property type="term" value="F:metal ion binding"/>
    <property type="evidence" value="ECO:0007669"/>
    <property type="project" value="UniProtKB-KW"/>
</dbReference>
<evidence type="ECO:0000256" key="1">
    <source>
        <dbReference type="ARBA" id="ARBA00022723"/>
    </source>
</evidence>
<keyword evidence="2 3" id="KW-0862">Zinc</keyword>
<dbReference type="PANTHER" id="PTHR10122">
    <property type="entry name" value="CYTOCHROME C OXIDASE SUBUNIT 5B, MITOCHONDRIAL"/>
    <property type="match status" value="1"/>
</dbReference>
<dbReference type="GO" id="GO:0005740">
    <property type="term" value="C:mitochondrial envelope"/>
    <property type="evidence" value="ECO:0007669"/>
    <property type="project" value="InterPro"/>
</dbReference>
<feature type="binding site" evidence="3">
    <location>
        <position position="117"/>
    </location>
    <ligand>
        <name>Zn(2+)</name>
        <dbReference type="ChEBI" id="CHEBI:29105"/>
    </ligand>
</feature>
<keyword evidence="1 3" id="KW-0479">Metal-binding</keyword>
<dbReference type="EMBL" id="BTGC01000003">
    <property type="protein sequence ID" value="GMM50318.1"/>
    <property type="molecule type" value="Genomic_DNA"/>
</dbReference>
<dbReference type="GO" id="GO:0006123">
    <property type="term" value="P:mitochondrial electron transport, cytochrome c to oxygen"/>
    <property type="evidence" value="ECO:0007669"/>
    <property type="project" value="InterPro"/>
</dbReference>
<sequence length="161" mass="17826">MLARTALRTASTRPVRLFSTSRLVFSEKKNDTPAEFGVSHSLSEATSPNKLFGPGTKDPKAQPSSFEIATGLDRLELLAKMEGIELFDTQPLVQDRKGTPDDPVLIDSLDPIRYIGCTGFPKGSQEVNWIRLERGKLSRDWESGCCYMLNYIGPEGNASHH</sequence>
<dbReference type="InterPro" id="IPR036972">
    <property type="entry name" value="Cyt_c_oxidase_su5b_sf"/>
</dbReference>
<reference evidence="4 5" key="1">
    <citation type="journal article" date="2023" name="Elife">
        <title>Identification of key yeast species and microbe-microbe interactions impacting larval growth of Drosophila in the wild.</title>
        <authorList>
            <person name="Mure A."/>
            <person name="Sugiura Y."/>
            <person name="Maeda R."/>
            <person name="Honda K."/>
            <person name="Sakurai N."/>
            <person name="Takahashi Y."/>
            <person name="Watada M."/>
            <person name="Katoh T."/>
            <person name="Gotoh A."/>
            <person name="Gotoh Y."/>
            <person name="Taniguchi I."/>
            <person name="Nakamura K."/>
            <person name="Hayashi T."/>
            <person name="Katayama T."/>
            <person name="Uemura T."/>
            <person name="Hattori Y."/>
        </authorList>
    </citation>
    <scope>NUCLEOTIDE SEQUENCE [LARGE SCALE GENOMIC DNA]</scope>
    <source>
        <strain evidence="4 5">SB-73</strain>
    </source>
</reference>
<dbReference type="AlphaFoldDB" id="A0AAV5RGS1"/>
<proteinExistence type="predicted"/>
<dbReference type="PROSITE" id="PS51359">
    <property type="entry name" value="COX5B_2"/>
    <property type="match status" value="1"/>
</dbReference>
<dbReference type="SUPFAM" id="SSF57802">
    <property type="entry name" value="Rubredoxin-like"/>
    <property type="match status" value="1"/>
</dbReference>
<dbReference type="Gene3D" id="2.60.11.10">
    <property type="entry name" value="Cytochrome c oxidase, subunit Vb"/>
    <property type="match status" value="1"/>
</dbReference>
<evidence type="ECO:0000256" key="3">
    <source>
        <dbReference type="PIRSR" id="PIRSR602124-2"/>
    </source>
</evidence>
<keyword evidence="5" id="KW-1185">Reference proteome</keyword>
<dbReference type="PANTHER" id="PTHR10122:SF0">
    <property type="entry name" value="CYTOCHROME C OXIDASE SUBUNIT 5B, ISOFORM A-RELATED"/>
    <property type="match status" value="1"/>
</dbReference>
<name>A0AAV5RGS1_STABA</name>
<accession>A0AAV5RGS1</accession>
<organism evidence="4 5">
    <name type="scientific">Starmerella bacillaris</name>
    <name type="common">Yeast</name>
    <name type="synonym">Candida zemplinina</name>
    <dbReference type="NCBI Taxonomy" id="1247836"/>
    <lineage>
        <taxon>Eukaryota</taxon>
        <taxon>Fungi</taxon>
        <taxon>Dikarya</taxon>
        <taxon>Ascomycota</taxon>
        <taxon>Saccharomycotina</taxon>
        <taxon>Dipodascomycetes</taxon>
        <taxon>Dipodascales</taxon>
        <taxon>Trichomonascaceae</taxon>
        <taxon>Starmerella</taxon>
    </lineage>
</organism>
<evidence type="ECO:0000313" key="5">
    <source>
        <dbReference type="Proteomes" id="UP001362899"/>
    </source>
</evidence>
<gene>
    <name evidence="4" type="ORF">DASB73_012760</name>
</gene>
<dbReference type="Proteomes" id="UP001362899">
    <property type="component" value="Unassembled WGS sequence"/>
</dbReference>
<dbReference type="Pfam" id="PF01215">
    <property type="entry name" value="COX5B"/>
    <property type="match status" value="1"/>
</dbReference>
<evidence type="ECO:0000313" key="4">
    <source>
        <dbReference type="EMBL" id="GMM50318.1"/>
    </source>
</evidence>
<dbReference type="InterPro" id="IPR002124">
    <property type="entry name" value="Cyt_c_oxidase_su5b"/>
</dbReference>
<comment type="caution">
    <text evidence="4">The sequence shown here is derived from an EMBL/GenBank/DDBJ whole genome shotgun (WGS) entry which is preliminary data.</text>
</comment>
<evidence type="ECO:0000256" key="2">
    <source>
        <dbReference type="ARBA" id="ARBA00022833"/>
    </source>
</evidence>
<protein>
    <submittedName>
        <fullName evidence="4">Cytochrome c oxidase subunit IV</fullName>
    </submittedName>
</protein>
<dbReference type="GO" id="GO:0045277">
    <property type="term" value="C:respiratory chain complex IV"/>
    <property type="evidence" value="ECO:0007669"/>
    <property type="project" value="InterPro"/>
</dbReference>